<keyword evidence="1" id="KW-1133">Transmembrane helix</keyword>
<dbReference type="OrthoDB" id="313603at2157"/>
<feature type="transmembrane region" description="Helical" evidence="1">
    <location>
        <begin position="118"/>
        <end position="139"/>
    </location>
</feature>
<dbReference type="AlphaFoldDB" id="A0A0D6JPA6"/>
<dbReference type="InterPro" id="IPR014509">
    <property type="entry name" value="YjdF-like"/>
</dbReference>
<feature type="transmembrane region" description="Helical" evidence="1">
    <location>
        <begin position="47"/>
        <end position="69"/>
    </location>
</feature>
<keyword evidence="1" id="KW-0812">Transmembrane</keyword>
<proteinExistence type="predicted"/>
<evidence type="ECO:0008006" key="4">
    <source>
        <dbReference type="Google" id="ProtNLM"/>
    </source>
</evidence>
<dbReference type="EMBL" id="CSTE01000002">
    <property type="protein sequence ID" value="CQR49385.1"/>
    <property type="molecule type" value="Genomic_DNA"/>
</dbReference>
<keyword evidence="1" id="KW-0472">Membrane</keyword>
<dbReference type="Proteomes" id="UP000198902">
    <property type="component" value="Unassembled WGS sequence"/>
</dbReference>
<protein>
    <recommendedName>
        <fullName evidence="4">VanZ like family protein</fullName>
    </recommendedName>
</protein>
<keyword evidence="3" id="KW-1185">Reference proteome</keyword>
<feature type="transmembrane region" description="Helical" evidence="1">
    <location>
        <begin position="78"/>
        <end position="98"/>
    </location>
</feature>
<name>A0A0D6JPA6_9EURY</name>
<organism evidence="2 3">
    <name type="scientific">Haloferax massiliensis</name>
    <dbReference type="NCBI Taxonomy" id="1476858"/>
    <lineage>
        <taxon>Archaea</taxon>
        <taxon>Methanobacteriati</taxon>
        <taxon>Methanobacteriota</taxon>
        <taxon>Stenosarchaea group</taxon>
        <taxon>Halobacteria</taxon>
        <taxon>Halobacteriales</taxon>
        <taxon>Haloferacaceae</taxon>
        <taxon>Haloferax</taxon>
    </lineage>
</organism>
<evidence type="ECO:0000313" key="2">
    <source>
        <dbReference type="EMBL" id="CQR49385.1"/>
    </source>
</evidence>
<feature type="transmembrane region" description="Helical" evidence="1">
    <location>
        <begin position="21"/>
        <end position="41"/>
    </location>
</feature>
<evidence type="ECO:0000313" key="3">
    <source>
        <dbReference type="Proteomes" id="UP000198902"/>
    </source>
</evidence>
<accession>A0A0D6JPA6</accession>
<gene>
    <name evidence="2" type="ORF">BN996_00846</name>
</gene>
<sequence length="151" mass="17404">MLRRTWNETVLAGWEERPREMAVVAVFGSVVTATHFTSMALFLYTRIWWWDILVHAASGFGVAAILYVLNPRLLHSRVALLVVLPMAVAAIGTWFEVYERLFTGFWVEWPRSVYLEDTGVDIVADTAGAVVFGVVRPLWNRIRRWRDPNRL</sequence>
<dbReference type="Pfam" id="PF09997">
    <property type="entry name" value="DUF2238"/>
    <property type="match status" value="1"/>
</dbReference>
<dbReference type="RefSeq" id="WP_089777320.1">
    <property type="nucleotide sequence ID" value="NZ_CABLRR010000002.1"/>
</dbReference>
<evidence type="ECO:0000256" key="1">
    <source>
        <dbReference type="SAM" id="Phobius"/>
    </source>
</evidence>
<reference evidence="3" key="1">
    <citation type="submission" date="2015-03" db="EMBL/GenBank/DDBJ databases">
        <authorList>
            <person name="Urmite Genomes"/>
        </authorList>
    </citation>
    <scope>NUCLEOTIDE SEQUENCE [LARGE SCALE GENOMIC DNA]</scope>
    <source>
        <strain evidence="3">Arc-Hr</strain>
    </source>
</reference>